<dbReference type="Gene3D" id="3.30.1490.70">
    <property type="match status" value="1"/>
</dbReference>
<organism evidence="4 5">
    <name type="scientific">Paenibacillus swuensis</name>
    <dbReference type="NCBI Taxonomy" id="1178515"/>
    <lineage>
        <taxon>Bacteria</taxon>
        <taxon>Bacillati</taxon>
        <taxon>Bacillota</taxon>
        <taxon>Bacilli</taxon>
        <taxon>Bacillales</taxon>
        <taxon>Paenibacillaceae</taxon>
        <taxon>Paenibacillus</taxon>
    </lineage>
</organism>
<dbReference type="GO" id="GO:0006281">
    <property type="term" value="P:DNA repair"/>
    <property type="evidence" value="ECO:0007669"/>
    <property type="project" value="InterPro"/>
</dbReference>
<dbReference type="InterPro" id="IPR050191">
    <property type="entry name" value="ATP-dep_DNA_ligase"/>
</dbReference>
<keyword evidence="5" id="KW-1185">Reference proteome</keyword>
<dbReference type="Gene3D" id="3.30.470.30">
    <property type="entry name" value="DNA ligase/mRNA capping enzyme"/>
    <property type="match status" value="1"/>
</dbReference>
<dbReference type="GO" id="GO:0005524">
    <property type="term" value="F:ATP binding"/>
    <property type="evidence" value="ECO:0007669"/>
    <property type="project" value="InterPro"/>
</dbReference>
<dbReference type="SUPFAM" id="SSF56091">
    <property type="entry name" value="DNA ligase/mRNA capping enzyme, catalytic domain"/>
    <property type="match status" value="1"/>
</dbReference>
<proteinExistence type="inferred from homology"/>
<evidence type="ECO:0000256" key="2">
    <source>
        <dbReference type="ARBA" id="ARBA00022598"/>
    </source>
</evidence>
<dbReference type="GO" id="GO:0003910">
    <property type="term" value="F:DNA ligase (ATP) activity"/>
    <property type="evidence" value="ECO:0007669"/>
    <property type="project" value="InterPro"/>
</dbReference>
<dbReference type="GO" id="GO:0006310">
    <property type="term" value="P:DNA recombination"/>
    <property type="evidence" value="ECO:0007669"/>
    <property type="project" value="InterPro"/>
</dbReference>
<dbReference type="InterPro" id="IPR012310">
    <property type="entry name" value="DNA_ligase_ATP-dep_cent"/>
</dbReference>
<comment type="similarity">
    <text evidence="1">Belongs to the ATP-dependent DNA ligase family.</text>
</comment>
<dbReference type="PANTHER" id="PTHR45674:SF4">
    <property type="entry name" value="DNA LIGASE 1"/>
    <property type="match status" value="1"/>
</dbReference>
<protein>
    <recommendedName>
        <fullName evidence="3">ATP-dependent DNA ligase family profile domain-containing protein</fullName>
    </recommendedName>
</protein>
<keyword evidence="2" id="KW-0436">Ligase</keyword>
<accession>A0A172TM40</accession>
<name>A0A172TM40_9BACL</name>
<evidence type="ECO:0000256" key="1">
    <source>
        <dbReference type="ARBA" id="ARBA00007572"/>
    </source>
</evidence>
<dbReference type="PATRIC" id="fig|1178515.4.peg.3862"/>
<dbReference type="RefSeq" id="WP_068609414.1">
    <property type="nucleotide sequence ID" value="NZ_CP011388.1"/>
</dbReference>
<dbReference type="EMBL" id="CP011388">
    <property type="protein sequence ID" value="ANE48052.1"/>
    <property type="molecule type" value="Genomic_DNA"/>
</dbReference>
<dbReference type="KEGG" id="pswu:SY83_19110"/>
<reference evidence="4 5" key="1">
    <citation type="submission" date="2015-01" db="EMBL/GenBank/DDBJ databases">
        <title>Paenibacillus swuensis/DY6/whole genome sequencing.</title>
        <authorList>
            <person name="Kim M.K."/>
            <person name="Srinivasan S."/>
            <person name="Lee J.-J."/>
        </authorList>
    </citation>
    <scope>NUCLEOTIDE SEQUENCE [LARGE SCALE GENOMIC DNA]</scope>
    <source>
        <strain evidence="4 5">DY6</strain>
    </source>
</reference>
<evidence type="ECO:0000313" key="5">
    <source>
        <dbReference type="Proteomes" id="UP000076927"/>
    </source>
</evidence>
<dbReference type="PROSITE" id="PS00697">
    <property type="entry name" value="DNA_LIGASE_A1"/>
    <property type="match status" value="1"/>
</dbReference>
<dbReference type="STRING" id="1178515.SY83_19110"/>
<dbReference type="AlphaFoldDB" id="A0A172TM40"/>
<evidence type="ECO:0000313" key="4">
    <source>
        <dbReference type="EMBL" id="ANE48052.1"/>
    </source>
</evidence>
<sequence>MKFIRPMKAGRGQLPMDDADILYEPKWDGWRIQLHINKGDMVAFTGNGKDVTEKIPELSGWREGIQAESVILDGEAVCIRNGRPVADDALYRLRISRSERIRQALHTHPLTLILFDVLYQDGLSFMGQTLIKRKMKLNEVVVSRENMALSPHQTGSGHNLWEHTRIHQWEGVIGKRKDSVYVPGIRSPFWLRKHHARVLDVIILGYRLEPDFAISVGVHFRTVPYKPVATVTDGFTETLRRELLHQLEPLIIGQEGATRLVTPVLCCRITYKERTVMHQLGDTVFQQMLPAVQPDNCNWIP</sequence>
<dbReference type="InterPro" id="IPR016059">
    <property type="entry name" value="DNA_ligase_ATP-dep_CS"/>
</dbReference>
<evidence type="ECO:0000259" key="3">
    <source>
        <dbReference type="Pfam" id="PF01068"/>
    </source>
</evidence>
<feature type="domain" description="ATP-dependent DNA ligase family profile" evidence="3">
    <location>
        <begin position="16"/>
        <end position="191"/>
    </location>
</feature>
<dbReference type="Pfam" id="PF01068">
    <property type="entry name" value="DNA_ligase_A_M"/>
    <property type="match status" value="1"/>
</dbReference>
<gene>
    <name evidence="4" type="ORF">SY83_19110</name>
</gene>
<dbReference type="Proteomes" id="UP000076927">
    <property type="component" value="Chromosome"/>
</dbReference>
<dbReference type="PANTHER" id="PTHR45674">
    <property type="entry name" value="DNA LIGASE 1/3 FAMILY MEMBER"/>
    <property type="match status" value="1"/>
</dbReference>